<dbReference type="Gene3D" id="2.30.33.40">
    <property type="entry name" value="GroES chaperonin"/>
    <property type="match status" value="1"/>
</dbReference>
<dbReference type="SMART" id="SM00883">
    <property type="entry name" value="Cpn10"/>
    <property type="match status" value="1"/>
</dbReference>
<comment type="subcellular location">
    <subcellularLocation>
        <location evidence="3">Cytoplasm</location>
    </subcellularLocation>
</comment>
<reference evidence="5 6" key="1">
    <citation type="journal article" date="2022" name="Nat. Microbiol.">
        <title>The microbiome of a bacterivorous marine choanoflagellate contains a resource-demanding obligate bacterial associate.</title>
        <authorList>
            <person name="Needham D.M."/>
            <person name="Poirier C."/>
            <person name="Bachy C."/>
            <person name="George E.E."/>
            <person name="Wilken S."/>
            <person name="Yung C.C.M."/>
            <person name="Limardo A.J."/>
            <person name="Morando M."/>
            <person name="Sudek L."/>
            <person name="Malmstrom R.R."/>
            <person name="Keeling P.J."/>
            <person name="Santoro A.E."/>
            <person name="Worden A.Z."/>
        </authorList>
    </citation>
    <scope>NUCLEOTIDE SEQUENCE [LARGE SCALE GENOMIC DNA]</scope>
    <source>
        <strain evidence="5 6">Comchoano-1</strain>
    </source>
</reference>
<dbReference type="Proteomes" id="UP001055955">
    <property type="component" value="Chromosome"/>
</dbReference>
<evidence type="ECO:0000256" key="4">
    <source>
        <dbReference type="RuleBase" id="RU000535"/>
    </source>
</evidence>
<gene>
    <name evidence="3" type="primary">groES</name>
    <name evidence="3" type="synonym">groS</name>
    <name evidence="5" type="ORF">MMH89_03075</name>
</gene>
<dbReference type="HAMAP" id="MF_00580">
    <property type="entry name" value="CH10"/>
    <property type="match status" value="1"/>
</dbReference>
<dbReference type="InterPro" id="IPR011032">
    <property type="entry name" value="GroES-like_sf"/>
</dbReference>
<dbReference type="EMBL" id="CP092900">
    <property type="protein sequence ID" value="UTC24204.1"/>
    <property type="molecule type" value="Genomic_DNA"/>
</dbReference>
<dbReference type="PRINTS" id="PR00297">
    <property type="entry name" value="CHAPERONIN10"/>
</dbReference>
<keyword evidence="2 3" id="KW-0143">Chaperone</keyword>
<evidence type="ECO:0000256" key="2">
    <source>
        <dbReference type="ARBA" id="ARBA00023186"/>
    </source>
</evidence>
<keyword evidence="6" id="KW-1185">Reference proteome</keyword>
<dbReference type="InterPro" id="IPR020818">
    <property type="entry name" value="Chaperonin_GroES"/>
</dbReference>
<accession>A0ABY5DJZ1</accession>
<comment type="subunit">
    <text evidence="3">Heptamer of 7 subunits arranged in a ring. Interacts with the chaperonin GroEL.</text>
</comment>
<dbReference type="PANTHER" id="PTHR10772:SF63">
    <property type="entry name" value="20 KDA CHAPERONIN, CHLOROPLASTIC"/>
    <property type="match status" value="1"/>
</dbReference>
<evidence type="ECO:0000313" key="5">
    <source>
        <dbReference type="EMBL" id="UTC24204.1"/>
    </source>
</evidence>
<dbReference type="InterPro" id="IPR037124">
    <property type="entry name" value="Chaperonin_GroES_sf"/>
</dbReference>
<dbReference type="PANTHER" id="PTHR10772">
    <property type="entry name" value="10 KDA HEAT SHOCK PROTEIN"/>
    <property type="match status" value="1"/>
</dbReference>
<keyword evidence="3" id="KW-0963">Cytoplasm</keyword>
<name>A0ABY5DJZ1_9GAMM</name>
<dbReference type="CDD" id="cd00320">
    <property type="entry name" value="cpn10"/>
    <property type="match status" value="1"/>
</dbReference>
<evidence type="ECO:0000256" key="1">
    <source>
        <dbReference type="ARBA" id="ARBA00006975"/>
    </source>
</evidence>
<protein>
    <recommendedName>
        <fullName evidence="3">Co-chaperonin GroES</fullName>
    </recommendedName>
    <alternativeName>
        <fullName evidence="3">10 kDa chaperonin</fullName>
    </alternativeName>
    <alternativeName>
        <fullName evidence="3">Chaperonin-10</fullName>
        <shortName evidence="3">Cpn10</shortName>
    </alternativeName>
</protein>
<sequence length="97" mass="10229">MSTLKLKPCGDRVVVEPAEAEAKTQGGIYVPTKQDEKVVRGSIVAVGDGKVVDGKAQPMSLSIGQSVICNQFSGTEVAHEGKTYLIISQDDILAVIN</sequence>
<comment type="similarity">
    <text evidence="1 3 4">Belongs to the GroES chaperonin family.</text>
</comment>
<proteinExistence type="inferred from homology"/>
<dbReference type="Pfam" id="PF00166">
    <property type="entry name" value="Cpn10"/>
    <property type="match status" value="1"/>
</dbReference>
<dbReference type="RefSeq" id="WP_258567988.1">
    <property type="nucleotide sequence ID" value="NZ_CP092900.1"/>
</dbReference>
<evidence type="ECO:0000256" key="3">
    <source>
        <dbReference type="HAMAP-Rule" id="MF_00580"/>
    </source>
</evidence>
<dbReference type="NCBIfam" id="NF001531">
    <property type="entry name" value="PRK00364.2-2"/>
    <property type="match status" value="1"/>
</dbReference>
<comment type="function">
    <text evidence="3 4">Together with the chaperonin GroEL, plays an essential role in assisting protein folding. The GroEL-GroES system forms a nano-cage that allows encapsulation of the non-native substrate proteins and provides a physical environment optimized to promote and accelerate protein folding. GroES binds to the apical surface of the GroEL ring, thereby capping the opening of the GroEL channel.</text>
</comment>
<dbReference type="SUPFAM" id="SSF50129">
    <property type="entry name" value="GroES-like"/>
    <property type="match status" value="1"/>
</dbReference>
<organism evidence="5 6">
    <name type="scientific">Candidatus Comchoanobacter bicostacola</name>
    <dbReference type="NCBI Taxonomy" id="2919598"/>
    <lineage>
        <taxon>Bacteria</taxon>
        <taxon>Pseudomonadati</taxon>
        <taxon>Pseudomonadota</taxon>
        <taxon>Gammaproteobacteria</taxon>
        <taxon>Candidatus Comchoanobacterales</taxon>
        <taxon>Candidatus Comchoanobacteraceae</taxon>
        <taxon>Candidatus Comchoanobacter</taxon>
    </lineage>
</organism>
<evidence type="ECO:0000313" key="6">
    <source>
        <dbReference type="Proteomes" id="UP001055955"/>
    </source>
</evidence>